<name>I5B363_9BACT</name>
<sequence>MTFLFKLTVVIFYTGRLISNCIEGYIVRNPGHSSLAAVVENLPHRPGHIRFANRFH</sequence>
<accession>I5B363</accession>
<reference evidence="1 2" key="2">
    <citation type="submission" date="2012-02" db="EMBL/GenBank/DDBJ databases">
        <title>Improved High-Quality Draft sequence of Desulfobacter postgatei 2ac9.</title>
        <authorList>
            <consortium name="US DOE Joint Genome Institute"/>
            <person name="Lucas S."/>
            <person name="Han J."/>
            <person name="Lapidus A."/>
            <person name="Cheng J.-F."/>
            <person name="Goodwin L."/>
            <person name="Pitluck S."/>
            <person name="Peters L."/>
            <person name="Ovchinnikova G."/>
            <person name="Held B."/>
            <person name="Detter J.C."/>
            <person name="Han C."/>
            <person name="Tapia R."/>
            <person name="Land M."/>
            <person name="Hauser L."/>
            <person name="Kyrpides N."/>
            <person name="Ivanova N."/>
            <person name="Pagani I."/>
            <person name="Orellana R."/>
            <person name="Lovley D."/>
            <person name="Woyke T."/>
        </authorList>
    </citation>
    <scope>NUCLEOTIDE SEQUENCE [LARGE SCALE GENOMIC DNA]</scope>
    <source>
        <strain evidence="1 2">2ac9</strain>
    </source>
</reference>
<dbReference type="EMBL" id="CM001488">
    <property type="protein sequence ID" value="EIM63926.1"/>
    <property type="molecule type" value="Genomic_DNA"/>
</dbReference>
<dbReference type="HOGENOM" id="CLU_3006835_0_0_7"/>
<organism evidence="1 2">
    <name type="scientific">Desulfobacter postgatei 2ac9</name>
    <dbReference type="NCBI Taxonomy" id="879212"/>
    <lineage>
        <taxon>Bacteria</taxon>
        <taxon>Pseudomonadati</taxon>
        <taxon>Thermodesulfobacteriota</taxon>
        <taxon>Desulfobacteria</taxon>
        <taxon>Desulfobacterales</taxon>
        <taxon>Desulfobacteraceae</taxon>
        <taxon>Desulfobacter</taxon>
    </lineage>
</organism>
<dbReference type="AlphaFoldDB" id="I5B363"/>
<keyword evidence="2" id="KW-1185">Reference proteome</keyword>
<proteinExistence type="predicted"/>
<gene>
    <name evidence="1" type="ORF">DespoDRAFT_02027</name>
</gene>
<reference evidence="1 2" key="1">
    <citation type="submission" date="2011-09" db="EMBL/GenBank/DDBJ databases">
        <authorList>
            <consortium name="US DOE Joint Genome Institute (JGI-PGF)"/>
            <person name="Lucas S."/>
            <person name="Han J."/>
            <person name="Lapidus A."/>
            <person name="Cheng J.-F."/>
            <person name="Goodwin L."/>
            <person name="Pitluck S."/>
            <person name="Peters L."/>
            <person name="Land M.L."/>
            <person name="Hauser L."/>
            <person name="Orellana R."/>
            <person name="Lovley D."/>
            <person name="Woyke T.J."/>
        </authorList>
    </citation>
    <scope>NUCLEOTIDE SEQUENCE [LARGE SCALE GENOMIC DNA]</scope>
    <source>
        <strain evidence="1 2">2ac9</strain>
    </source>
</reference>
<evidence type="ECO:0000313" key="2">
    <source>
        <dbReference type="Proteomes" id="UP000005778"/>
    </source>
</evidence>
<dbReference type="Proteomes" id="UP000005778">
    <property type="component" value="Chromosome"/>
</dbReference>
<evidence type="ECO:0000313" key="1">
    <source>
        <dbReference type="EMBL" id="EIM63926.1"/>
    </source>
</evidence>
<protein>
    <submittedName>
        <fullName evidence="1">Uncharacterized protein</fullName>
    </submittedName>
</protein>